<dbReference type="EMBL" id="BAAAYR010000001">
    <property type="protein sequence ID" value="GAA3557298.1"/>
    <property type="molecule type" value="Genomic_DNA"/>
</dbReference>
<dbReference type="InterPro" id="IPR050300">
    <property type="entry name" value="GDXG_lipolytic_enzyme"/>
</dbReference>
<proteinExistence type="predicted"/>
<dbReference type="SUPFAM" id="SSF53474">
    <property type="entry name" value="alpha/beta-Hydrolases"/>
    <property type="match status" value="1"/>
</dbReference>
<organism evidence="3 4">
    <name type="scientific">Microlunatus spumicola</name>
    <dbReference type="NCBI Taxonomy" id="81499"/>
    <lineage>
        <taxon>Bacteria</taxon>
        <taxon>Bacillati</taxon>
        <taxon>Actinomycetota</taxon>
        <taxon>Actinomycetes</taxon>
        <taxon>Propionibacteriales</taxon>
        <taxon>Propionibacteriaceae</taxon>
        <taxon>Microlunatus</taxon>
    </lineage>
</organism>
<keyword evidence="1" id="KW-0378">Hydrolase</keyword>
<evidence type="ECO:0000256" key="1">
    <source>
        <dbReference type="ARBA" id="ARBA00022801"/>
    </source>
</evidence>
<sequence>MGVARPPLSRPLLLAGLAVAGHLGRLLLEHRRLVAAVPPELRTPMLWLPTGLLTSAPARRLLAVLPLPSPEPPSDVDARPATATHEGSSVPVWVYRPSSGTPVDAPSGGALLWVHGGGYVAGAAANDHEACARFVRELGVVVVSVDYRLAPAHPFPAALDDCTTALRWLHTQADELGVDPARVAVGGESAGGGLAAALAQRAYDEGVDVAFQLLVYPMLDDRTVLRADQPETLVWTSPSNRSGWTAYLGHPVRATEERPYAAPARREDLTGLAPAWIGVGDADLFHDEDLAYAARLVAAGVPCALDVVPGMYHGAYGLAPASSAIAQRFRQGSVEALRDGLLAG</sequence>
<dbReference type="Pfam" id="PF07859">
    <property type="entry name" value="Abhydrolase_3"/>
    <property type="match status" value="1"/>
</dbReference>
<evidence type="ECO:0000313" key="3">
    <source>
        <dbReference type="EMBL" id="GAA3557298.1"/>
    </source>
</evidence>
<dbReference type="PANTHER" id="PTHR48081:SF8">
    <property type="entry name" value="ALPHA_BETA HYDROLASE FOLD-3 DOMAIN-CONTAINING PROTEIN-RELATED"/>
    <property type="match status" value="1"/>
</dbReference>
<dbReference type="InterPro" id="IPR029058">
    <property type="entry name" value="AB_hydrolase_fold"/>
</dbReference>
<feature type="domain" description="Alpha/beta hydrolase fold-3" evidence="2">
    <location>
        <begin position="111"/>
        <end position="315"/>
    </location>
</feature>
<gene>
    <name evidence="3" type="ORF">GCM10022197_10700</name>
</gene>
<reference evidence="4" key="1">
    <citation type="journal article" date="2019" name="Int. J. Syst. Evol. Microbiol.">
        <title>The Global Catalogue of Microorganisms (GCM) 10K type strain sequencing project: providing services to taxonomists for standard genome sequencing and annotation.</title>
        <authorList>
            <consortium name="The Broad Institute Genomics Platform"/>
            <consortium name="The Broad Institute Genome Sequencing Center for Infectious Disease"/>
            <person name="Wu L."/>
            <person name="Ma J."/>
        </authorList>
    </citation>
    <scope>NUCLEOTIDE SEQUENCE [LARGE SCALE GENOMIC DNA]</scope>
    <source>
        <strain evidence="4">JCM 16540</strain>
    </source>
</reference>
<comment type="caution">
    <text evidence="3">The sequence shown here is derived from an EMBL/GenBank/DDBJ whole genome shotgun (WGS) entry which is preliminary data.</text>
</comment>
<evidence type="ECO:0000259" key="2">
    <source>
        <dbReference type="Pfam" id="PF07859"/>
    </source>
</evidence>
<dbReference type="Gene3D" id="3.40.50.1820">
    <property type="entry name" value="alpha/beta hydrolase"/>
    <property type="match status" value="1"/>
</dbReference>
<dbReference type="PANTHER" id="PTHR48081">
    <property type="entry name" value="AB HYDROLASE SUPERFAMILY PROTEIN C4A8.06C"/>
    <property type="match status" value="1"/>
</dbReference>
<protein>
    <recommendedName>
        <fullName evidence="2">Alpha/beta hydrolase fold-3 domain-containing protein</fullName>
    </recommendedName>
</protein>
<name>A0ABP6WX03_9ACTN</name>
<dbReference type="InterPro" id="IPR013094">
    <property type="entry name" value="AB_hydrolase_3"/>
</dbReference>
<keyword evidence="4" id="KW-1185">Reference proteome</keyword>
<dbReference type="Proteomes" id="UP001500767">
    <property type="component" value="Unassembled WGS sequence"/>
</dbReference>
<accession>A0ABP6WX03</accession>
<evidence type="ECO:0000313" key="4">
    <source>
        <dbReference type="Proteomes" id="UP001500767"/>
    </source>
</evidence>